<reference evidence="2 3" key="1">
    <citation type="submission" date="2022-04" db="EMBL/GenBank/DDBJ databases">
        <title>Hymenobacter sp. isolated from the air.</title>
        <authorList>
            <person name="Won M."/>
            <person name="Lee C.-M."/>
            <person name="Woen H.-Y."/>
            <person name="Kwon S.-W."/>
        </authorList>
    </citation>
    <scope>NUCLEOTIDE SEQUENCE [LARGE SCALE GENOMIC DNA]</scope>
    <source>
        <strain evidence="3">5413 J-13</strain>
    </source>
</reference>
<dbReference type="RefSeq" id="WP_245096695.1">
    <property type="nucleotide sequence ID" value="NZ_CP095053.1"/>
</dbReference>
<protein>
    <submittedName>
        <fullName evidence="2">Uncharacterized protein</fullName>
    </submittedName>
</protein>
<keyword evidence="3" id="KW-1185">Reference proteome</keyword>
<feature type="region of interest" description="Disordered" evidence="1">
    <location>
        <begin position="337"/>
        <end position="356"/>
    </location>
</feature>
<dbReference type="AlphaFoldDB" id="A0A8T9SZW4"/>
<evidence type="ECO:0000256" key="1">
    <source>
        <dbReference type="SAM" id="MobiDB-lite"/>
    </source>
</evidence>
<sequence length="1049" mass="116669">MAFPVYERRLLTSTSVETAPGQYRVTRIYYNPVIHASETEVVDSFQLETHQIEDNTVLDEYCEGSTYVLRYSQGGQAERIDNPNHGSCPIAGVCDLRLETFGTNTTDDPAFGSLFFTASTSNGPASFSITVAGVSYVVGQVGDTPNYTYSIPTEGVYQFVFKKAPAGRYRCAVQDAATCQVISEEVRIFGPGETDNQPADPTREPAKWLKYFLFEEFITDDRGENGRTIYVARGTAYDFATRDAYDVAYQTDPAYPAAYSRPTTEIVDAYYLPDGITYRRLYHDGNYRLRVEDTIATTPSTAGELRLLNLIKTDIDSVLERLGDVWVEADSPALPLSFTEESTGETNTTGQFDNLPAGQHTVRVQDAAGRSIEAKFTIEDRYRVRWRLEADDLFSTSLRVEIEQQDWAGGVTSVCGAASPAQRSYAETGSSPDGILPEAIGSGVTLRLRTSQVRQFVDIVTKHDRFHRVSVYRADILVFRGFVDPSTYQEPLLGIGQEVSFDANDGLGALADTEFLNHIGEDMLGRRPLLATVLHCLSRCDVNLPLYNADNLRDVLMGEDADPLAETWGWRTAYYEQGKTVDCRTVLNSILRRSNCLLVQRMGAWWIVSLNEVEQEYDFRAFHPNGLPAPLPDRPLPRHVVPPQEEDEFSAYWLDENQSVSIVGSAKVVQATVQRQFVENQLENGTFQLWNPTNTQPINWTVEDAVSTGNFFFAGVRRVSSGKAGQYALALYADAYRAPASAGLLSPPMPHQPDPNEARTVLRLRAKVEAPVEVDGQPKPKPNFVRLRFEVLDGGAPVLPYLTFSFSSEDKEVTVEQFIPFGLVADTIRVRLLPPQLLDNGTLEPVPVTGNGQYPIITIYEIGLQIRPNEVFFEDTETQFAVNENGFLLLPTVELVHDDLPRFQFDNGNFAPVRGMDVQAWRHALTLADGRATTSWSRPGTRRAAGLLETAALDRLELRTFPGEVLTGTLRGRTLWQWGIGLVVDAVFDADGKYVVVGYALDEHEAEASIALRKLGSGRFGQPTTLFTRLSSTGDRRVTADGRYRIPVD</sequence>
<accession>A0A8T9SZW4</accession>
<evidence type="ECO:0000313" key="2">
    <source>
        <dbReference type="EMBL" id="UOR07157.1"/>
    </source>
</evidence>
<dbReference type="KEGG" id="haei:MUN82_08680"/>
<dbReference type="EMBL" id="CP095053">
    <property type="protein sequence ID" value="UOR07157.1"/>
    <property type="molecule type" value="Genomic_DNA"/>
</dbReference>
<proteinExistence type="predicted"/>
<organism evidence="2 3">
    <name type="scientific">Hymenobacter aerilatus</name>
    <dbReference type="NCBI Taxonomy" id="2932251"/>
    <lineage>
        <taxon>Bacteria</taxon>
        <taxon>Pseudomonadati</taxon>
        <taxon>Bacteroidota</taxon>
        <taxon>Cytophagia</taxon>
        <taxon>Cytophagales</taxon>
        <taxon>Hymenobacteraceae</taxon>
        <taxon>Hymenobacter</taxon>
    </lineage>
</organism>
<evidence type="ECO:0000313" key="3">
    <source>
        <dbReference type="Proteomes" id="UP000829925"/>
    </source>
</evidence>
<name>A0A8T9SZW4_9BACT</name>
<gene>
    <name evidence="2" type="ORF">MUN82_08680</name>
</gene>
<dbReference type="Proteomes" id="UP000829925">
    <property type="component" value="Chromosome"/>
</dbReference>
<feature type="compositionally biased region" description="Low complexity" evidence="1">
    <location>
        <begin position="339"/>
        <end position="350"/>
    </location>
</feature>